<dbReference type="SMART" id="SM00360">
    <property type="entry name" value="RRM"/>
    <property type="match status" value="1"/>
</dbReference>
<dbReference type="InterPro" id="IPR050441">
    <property type="entry name" value="RBM"/>
</dbReference>
<organism evidence="4 5">
    <name type="scientific">Tritrichomonas foetus</name>
    <dbReference type="NCBI Taxonomy" id="1144522"/>
    <lineage>
        <taxon>Eukaryota</taxon>
        <taxon>Metamonada</taxon>
        <taxon>Parabasalia</taxon>
        <taxon>Tritrichomonadida</taxon>
        <taxon>Tritrichomonadidae</taxon>
        <taxon>Tritrichomonas</taxon>
    </lineage>
</organism>
<dbReference type="SUPFAM" id="SSF54928">
    <property type="entry name" value="RNA-binding domain, RBD"/>
    <property type="match status" value="1"/>
</dbReference>
<feature type="region of interest" description="Disordered" evidence="2">
    <location>
        <begin position="113"/>
        <end position="153"/>
    </location>
</feature>
<accession>A0A1J4J288</accession>
<dbReference type="AlphaFoldDB" id="A0A1J4J288"/>
<sequence length="245" mass="28422">MVIFPEKSLFGLFISDNRQFFTSHFKTISLHMTSEPQRSLFIYNLPYKFKSDELRDKFSPYGSIERIDIPNYHGSLKAIAFVHYRDVDDAIAAMNGLNGESFQGHPMTIEYSTKEMPDKKSFKRSPKRHSRDSPRDFRKGRDGPHNPSHKIIQGPFQTMVDPYSNIPISIPQPMMMMNIPQVQMPMPVPIQMPMMQTGVPMIQQMPMAVPVPLMPMGKGKFQGSPKKGRMQKRRFDDEKPKRHRY</sequence>
<dbReference type="InterPro" id="IPR000504">
    <property type="entry name" value="RRM_dom"/>
</dbReference>
<evidence type="ECO:0000313" key="4">
    <source>
        <dbReference type="EMBL" id="OHS93582.1"/>
    </source>
</evidence>
<dbReference type="VEuPathDB" id="TrichDB:TRFO_40141"/>
<dbReference type="EMBL" id="MLAK01001388">
    <property type="protein sequence ID" value="OHS93582.1"/>
    <property type="molecule type" value="Genomic_DNA"/>
</dbReference>
<name>A0A1J4J288_9EUKA</name>
<keyword evidence="1" id="KW-0694">RNA-binding</keyword>
<reference evidence="4" key="1">
    <citation type="submission" date="2016-10" db="EMBL/GenBank/DDBJ databases">
        <authorList>
            <person name="Benchimol M."/>
            <person name="Almeida L.G."/>
            <person name="Vasconcelos A.T."/>
            <person name="Perreira-Neves A."/>
            <person name="Rosa I.A."/>
            <person name="Tasca T."/>
            <person name="Bogo M.R."/>
            <person name="de Souza W."/>
        </authorList>
    </citation>
    <scope>NUCLEOTIDE SEQUENCE [LARGE SCALE GENOMIC DNA]</scope>
    <source>
        <strain evidence="4">K</strain>
    </source>
</reference>
<dbReference type="InterPro" id="IPR012677">
    <property type="entry name" value="Nucleotide-bd_a/b_plait_sf"/>
</dbReference>
<dbReference type="GO" id="GO:0003723">
    <property type="term" value="F:RNA binding"/>
    <property type="evidence" value="ECO:0007669"/>
    <property type="project" value="UniProtKB-UniRule"/>
</dbReference>
<keyword evidence="5" id="KW-1185">Reference proteome</keyword>
<comment type="caution">
    <text evidence="4">The sequence shown here is derived from an EMBL/GenBank/DDBJ whole genome shotgun (WGS) entry which is preliminary data.</text>
</comment>
<dbReference type="Pfam" id="PF00076">
    <property type="entry name" value="RRM_1"/>
    <property type="match status" value="1"/>
</dbReference>
<feature type="domain" description="RRM" evidence="3">
    <location>
        <begin position="38"/>
        <end position="114"/>
    </location>
</feature>
<dbReference type="GeneID" id="94847731"/>
<feature type="region of interest" description="Disordered" evidence="2">
    <location>
        <begin position="219"/>
        <end position="245"/>
    </location>
</feature>
<protein>
    <recommendedName>
        <fullName evidence="3">RRM domain-containing protein</fullName>
    </recommendedName>
</protein>
<evidence type="ECO:0000313" key="5">
    <source>
        <dbReference type="Proteomes" id="UP000179807"/>
    </source>
</evidence>
<dbReference type="CDD" id="cd00590">
    <property type="entry name" value="RRM_SF"/>
    <property type="match status" value="1"/>
</dbReference>
<dbReference type="Proteomes" id="UP000179807">
    <property type="component" value="Unassembled WGS sequence"/>
</dbReference>
<dbReference type="InterPro" id="IPR035979">
    <property type="entry name" value="RBD_domain_sf"/>
</dbReference>
<dbReference type="OrthoDB" id="439808at2759"/>
<proteinExistence type="predicted"/>
<dbReference type="Gene3D" id="3.30.70.330">
    <property type="match status" value="1"/>
</dbReference>
<feature type="compositionally biased region" description="Basic and acidic residues" evidence="2">
    <location>
        <begin position="131"/>
        <end position="144"/>
    </location>
</feature>
<evidence type="ECO:0000256" key="2">
    <source>
        <dbReference type="SAM" id="MobiDB-lite"/>
    </source>
</evidence>
<evidence type="ECO:0000256" key="1">
    <source>
        <dbReference type="PROSITE-ProRule" id="PRU00176"/>
    </source>
</evidence>
<gene>
    <name evidence="4" type="ORF">TRFO_40141</name>
</gene>
<dbReference type="RefSeq" id="XP_068346719.1">
    <property type="nucleotide sequence ID" value="XM_068513027.1"/>
</dbReference>
<dbReference type="PANTHER" id="PTHR48034">
    <property type="entry name" value="TRANSFORMER-2 SEX-DETERMINING PROTEIN-RELATED"/>
    <property type="match status" value="1"/>
</dbReference>
<evidence type="ECO:0000259" key="3">
    <source>
        <dbReference type="PROSITE" id="PS50102"/>
    </source>
</evidence>
<feature type="compositionally biased region" description="Basic residues" evidence="2">
    <location>
        <begin position="121"/>
        <end position="130"/>
    </location>
</feature>
<feature type="compositionally biased region" description="Basic and acidic residues" evidence="2">
    <location>
        <begin position="233"/>
        <end position="245"/>
    </location>
</feature>
<dbReference type="PROSITE" id="PS50102">
    <property type="entry name" value="RRM"/>
    <property type="match status" value="1"/>
</dbReference>